<accession>A0A7G1HY37</accession>
<gene>
    <name evidence="2" type="ORF">Cop2CBH44_29190</name>
</gene>
<dbReference type="AlphaFoldDB" id="A0A7G1HY37"/>
<protein>
    <submittedName>
        <fullName evidence="2">N-acetyltransferase</fullName>
    </submittedName>
</protein>
<dbReference type="SUPFAM" id="SSF55729">
    <property type="entry name" value="Acyl-CoA N-acyltransferases (Nat)"/>
    <property type="match status" value="1"/>
</dbReference>
<dbReference type="Pfam" id="PF14542">
    <property type="entry name" value="Acetyltransf_CG"/>
    <property type="match status" value="1"/>
</dbReference>
<name>A0A7G1HY37_9BACT</name>
<dbReference type="PROSITE" id="PS51729">
    <property type="entry name" value="GNAT_YJDJ"/>
    <property type="match status" value="1"/>
</dbReference>
<dbReference type="KEGG" id="copr:Cop2CBH44_29190"/>
<dbReference type="EMBL" id="AP023322">
    <property type="protein sequence ID" value="BCI64566.1"/>
    <property type="molecule type" value="Genomic_DNA"/>
</dbReference>
<dbReference type="RefSeq" id="WP_021929729.1">
    <property type="nucleotide sequence ID" value="NZ_AP023322.1"/>
</dbReference>
<keyword evidence="3" id="KW-1185">Reference proteome</keyword>
<dbReference type="PANTHER" id="PTHR31435">
    <property type="entry name" value="PROTEIN NATD1"/>
    <property type="match status" value="1"/>
</dbReference>
<evidence type="ECO:0000259" key="1">
    <source>
        <dbReference type="PROSITE" id="PS51729"/>
    </source>
</evidence>
<feature type="domain" description="N-acetyltransferase" evidence="1">
    <location>
        <begin position="6"/>
        <end position="86"/>
    </location>
</feature>
<dbReference type="PANTHER" id="PTHR31435:SF9">
    <property type="entry name" value="PROTEIN NATD1"/>
    <property type="match status" value="1"/>
</dbReference>
<dbReference type="GO" id="GO:0016740">
    <property type="term" value="F:transferase activity"/>
    <property type="evidence" value="ECO:0007669"/>
    <property type="project" value="UniProtKB-KW"/>
</dbReference>
<evidence type="ECO:0000313" key="2">
    <source>
        <dbReference type="EMBL" id="BCI64566.1"/>
    </source>
</evidence>
<sequence length="86" mass="10039">MEYEVMHKPANHRFEVEYEGYIAYLEYRIKGNTIDITHTFVPHPIEGRGIAAVLVDAALQYSKEKYLRVIPTCSYVAAYMKRKNLL</sequence>
<dbReference type="InterPro" id="IPR031165">
    <property type="entry name" value="GNAT_YJDJ"/>
</dbReference>
<evidence type="ECO:0000313" key="3">
    <source>
        <dbReference type="Proteomes" id="UP000594042"/>
    </source>
</evidence>
<dbReference type="InterPro" id="IPR016181">
    <property type="entry name" value="Acyl_CoA_acyltransferase"/>
</dbReference>
<reference evidence="3" key="1">
    <citation type="submission" date="2020-07" db="EMBL/GenBank/DDBJ databases">
        <title>Complete genome sequencing of Coprobacter sp. strain 2CBH44.</title>
        <authorList>
            <person name="Sakamoto M."/>
            <person name="Murakami T."/>
            <person name="Mori H."/>
        </authorList>
    </citation>
    <scope>NUCLEOTIDE SEQUENCE [LARGE SCALE GENOMIC DNA]</scope>
    <source>
        <strain evidence="3">2CBH44</strain>
    </source>
</reference>
<organism evidence="2 3">
    <name type="scientific">Coprobacter secundus subsp. similis</name>
    <dbReference type="NCBI Taxonomy" id="2751153"/>
    <lineage>
        <taxon>Bacteria</taxon>
        <taxon>Pseudomonadati</taxon>
        <taxon>Bacteroidota</taxon>
        <taxon>Bacteroidia</taxon>
        <taxon>Bacteroidales</taxon>
        <taxon>Barnesiellaceae</taxon>
        <taxon>Coprobacter</taxon>
    </lineage>
</organism>
<dbReference type="InterPro" id="IPR045057">
    <property type="entry name" value="Gcn5-rel_NAT"/>
</dbReference>
<dbReference type="Proteomes" id="UP000594042">
    <property type="component" value="Chromosome"/>
</dbReference>
<keyword evidence="2" id="KW-0808">Transferase</keyword>
<dbReference type="Gene3D" id="3.40.630.30">
    <property type="match status" value="1"/>
</dbReference>
<proteinExistence type="predicted"/>